<dbReference type="EMBL" id="JAFBCV010000012">
    <property type="protein sequence ID" value="MBM7840127.1"/>
    <property type="molecule type" value="Genomic_DNA"/>
</dbReference>
<feature type="signal peptide" evidence="1">
    <location>
        <begin position="1"/>
        <end position="25"/>
    </location>
</feature>
<keyword evidence="2" id="KW-0449">Lipoprotein</keyword>
<comment type="caution">
    <text evidence="2">The sequence shown here is derived from an EMBL/GenBank/DDBJ whole genome shotgun (WGS) entry which is preliminary data.</text>
</comment>
<sequence>MVNVKRTWYVFFCLLLSGLYGCAYASMNATTLLENALNASDDITAYELIMETNSFTEHYFVADQHTQRLDYSDENGLFFSQMHVNGAIIEKDYERYELTKYENDEQHGMPTARESFLDEVEYLSTNAEIELLGEDTFLKREVYKLRFVDQETNKRKAELWVDKESFVFLKTIYITEENLEIVSEATYFKTNPTFEDDQFNLEEHLFTSINNTDIFESIGYEEIKAQFAGPLYLPSDLNEEWSFKEAKVSYELELAYVVATFVNSNKKEIQLFIQDAETFYDPQRNSDELIKVRGNDVSFVWEPSHHMANWQEGGLHYSLFTKRDWQKEEAIRFIEEMSFVKL</sequence>
<dbReference type="InterPro" id="IPR052944">
    <property type="entry name" value="Sporulation_related"/>
</dbReference>
<name>A0ABS2SX66_9BACI</name>
<dbReference type="RefSeq" id="WP_204467595.1">
    <property type="nucleotide sequence ID" value="NZ_JAFBCV010000012.1"/>
</dbReference>
<evidence type="ECO:0000313" key="2">
    <source>
        <dbReference type="EMBL" id="MBM7840127.1"/>
    </source>
</evidence>
<dbReference type="PROSITE" id="PS51257">
    <property type="entry name" value="PROKAR_LIPOPROTEIN"/>
    <property type="match status" value="1"/>
</dbReference>
<gene>
    <name evidence="2" type="ORF">JOC54_003407</name>
</gene>
<evidence type="ECO:0000256" key="1">
    <source>
        <dbReference type="SAM" id="SignalP"/>
    </source>
</evidence>
<protein>
    <submittedName>
        <fullName evidence="2">Outer membrane lipoprotein-sorting protein</fullName>
    </submittedName>
</protein>
<keyword evidence="3" id="KW-1185">Reference proteome</keyword>
<keyword evidence="1" id="KW-0732">Signal</keyword>
<reference evidence="2" key="1">
    <citation type="submission" date="2021-01" db="EMBL/GenBank/DDBJ databases">
        <title>Genomic Encyclopedia of Type Strains, Phase IV (KMG-IV): sequencing the most valuable type-strain genomes for metagenomic binning, comparative biology and taxonomic classification.</title>
        <authorList>
            <person name="Goeker M."/>
        </authorList>
    </citation>
    <scope>NUCLEOTIDE SEQUENCE</scope>
    <source>
        <strain evidence="2">DSM 21943</strain>
    </source>
</reference>
<dbReference type="Gene3D" id="2.50.20.10">
    <property type="entry name" value="Lipoprotein localisation LolA/LolB/LppX"/>
    <property type="match status" value="1"/>
</dbReference>
<dbReference type="Proteomes" id="UP001179280">
    <property type="component" value="Unassembled WGS sequence"/>
</dbReference>
<evidence type="ECO:0000313" key="3">
    <source>
        <dbReference type="Proteomes" id="UP001179280"/>
    </source>
</evidence>
<dbReference type="PANTHER" id="PTHR37507:SF2">
    <property type="entry name" value="SPORULATION PROTEIN YDCC"/>
    <property type="match status" value="1"/>
</dbReference>
<feature type="chain" id="PRO_5046306466" evidence="1">
    <location>
        <begin position="26"/>
        <end position="342"/>
    </location>
</feature>
<accession>A0ABS2SX66</accession>
<organism evidence="2 3">
    <name type="scientific">Shouchella xiaoxiensis</name>
    <dbReference type="NCBI Taxonomy" id="766895"/>
    <lineage>
        <taxon>Bacteria</taxon>
        <taxon>Bacillati</taxon>
        <taxon>Bacillota</taxon>
        <taxon>Bacilli</taxon>
        <taxon>Bacillales</taxon>
        <taxon>Bacillaceae</taxon>
        <taxon>Shouchella</taxon>
    </lineage>
</organism>
<dbReference type="PANTHER" id="PTHR37507">
    <property type="entry name" value="SPORULATION PROTEIN YDCC"/>
    <property type="match status" value="1"/>
</dbReference>
<proteinExistence type="predicted"/>